<evidence type="ECO:0000313" key="2">
    <source>
        <dbReference type="EMBL" id="GAB0056453.1"/>
    </source>
</evidence>
<feature type="domain" description="DUF4346" evidence="1">
    <location>
        <begin position="414"/>
        <end position="487"/>
    </location>
</feature>
<evidence type="ECO:0000313" key="3">
    <source>
        <dbReference type="Proteomes" id="UP001628193"/>
    </source>
</evidence>
<dbReference type="Pfam" id="PF14251">
    <property type="entry name" value="PterinBD-DUF4346"/>
    <property type="match status" value="1"/>
</dbReference>
<reference evidence="2 3" key="1">
    <citation type="submission" date="2024-05" db="EMBL/GenBank/DDBJ databases">
        <authorList>
            <consortium name="Candidatus Magnetaquicoccaceae bacterium FCR-1 genome sequencing consortium"/>
            <person name="Shimoshige H."/>
            <person name="Shimamura S."/>
            <person name="Taoka A."/>
            <person name="Kobayashi H."/>
            <person name="Maekawa T."/>
        </authorList>
    </citation>
    <scope>NUCLEOTIDE SEQUENCE [LARGE SCALE GENOMIC DNA]</scope>
    <source>
        <strain evidence="2 3">FCR-1</strain>
    </source>
</reference>
<reference evidence="2 3" key="2">
    <citation type="submission" date="2024-09" db="EMBL/GenBank/DDBJ databases">
        <title>Draft genome sequence of Candidatus Magnetaquicoccaceae bacterium FCR-1.</title>
        <authorList>
            <person name="Shimoshige H."/>
            <person name="Shimamura S."/>
            <person name="Taoka A."/>
            <person name="Kobayashi H."/>
            <person name="Maekawa T."/>
        </authorList>
    </citation>
    <scope>NUCLEOTIDE SEQUENCE [LARGE SCALE GENOMIC DNA]</scope>
    <source>
        <strain evidence="2 3">FCR-1</strain>
    </source>
</reference>
<keyword evidence="3" id="KW-1185">Reference proteome</keyword>
<dbReference type="InterPro" id="IPR025595">
    <property type="entry name" value="PterinBD-DUF4346"/>
</dbReference>
<protein>
    <recommendedName>
        <fullName evidence="1">DUF4346 domain-containing protein</fullName>
    </recommendedName>
</protein>
<dbReference type="InterPro" id="IPR036926">
    <property type="entry name" value="Thymidate_synth/dCMP_Mease_sf"/>
</dbReference>
<evidence type="ECO:0000259" key="1">
    <source>
        <dbReference type="Pfam" id="PF14251"/>
    </source>
</evidence>
<comment type="caution">
    <text evidence="2">The sequence shown here is derived from an EMBL/GenBank/DDBJ whole genome shotgun (WGS) entry which is preliminary data.</text>
</comment>
<dbReference type="EMBL" id="BAAFGK010000002">
    <property type="protein sequence ID" value="GAB0056453.1"/>
    <property type="molecule type" value="Genomic_DNA"/>
</dbReference>
<dbReference type="Proteomes" id="UP001628193">
    <property type="component" value="Unassembled WGS sequence"/>
</dbReference>
<name>A0ABQ0C6D8_9PROT</name>
<gene>
    <name evidence="2" type="ORF">SIID45300_00761</name>
</gene>
<organism evidence="2 3">
    <name type="scientific">Candidatus Magnetaquiglobus chichijimensis</name>
    <dbReference type="NCBI Taxonomy" id="3141448"/>
    <lineage>
        <taxon>Bacteria</taxon>
        <taxon>Pseudomonadati</taxon>
        <taxon>Pseudomonadota</taxon>
        <taxon>Magnetococcia</taxon>
        <taxon>Magnetococcales</taxon>
        <taxon>Candidatus Magnetaquicoccaceae</taxon>
        <taxon>Candidatus Magnetaquiglobus</taxon>
    </lineage>
</organism>
<proteinExistence type="predicted"/>
<dbReference type="SUPFAM" id="SSF55831">
    <property type="entry name" value="Thymidylate synthase/dCMP hydroxymethylase"/>
    <property type="match status" value="1"/>
</dbReference>
<dbReference type="Gene3D" id="3.30.572.10">
    <property type="entry name" value="Thymidylate synthase/dCMP hydroxymethylase domain"/>
    <property type="match status" value="1"/>
</dbReference>
<dbReference type="RefSeq" id="WP_420904161.1">
    <property type="nucleotide sequence ID" value="NZ_BAAFGK010000002.1"/>
</dbReference>
<sequence>MAFIPLHYRDRLTIINPCGDVGIVTLWSPVRVVRDHLARLAVDLEGESARIAVMGTLYGEGLPELLRNLLHNPQIRFLAMLGVDLGGSRESLTGFFQRGLEETLLLGRVVHRIVGTNHKLDDGVTPEDFLGRLRLVDLGKPGEVGSDGAVRDFFASLPPVEPVSLPRREVAMPTFEVTRFPSDPRGHQILANTPLAAWKEVIHRLYRFGHRVTLPGKGDRLELQNFKVVIREPVFESDAVLREHGFDPEAFMRYRAAILDPRLPPDQHYGYGNRLRGYFGIEERDTLARVGEMLRRDPDTRHAFVALWDTGRDLMSEALGHPCLVSLFVRRFEGVLTLTAQFRTHNALQAWLMNVHGLMAIQEFLGVESGLQPGALTVISHSISIDPGGGGLERARAVHDFRNRERDEGDGFSQDPHGDFVISVDPERGEIVVEHRFEGQRLHRYTGTTAEVLERQLVRDCALSEIGHALYLGRELGRAEASLKKGRRANG</sequence>
<accession>A0ABQ0C6D8</accession>